<gene>
    <name evidence="3" type="ORF">O4U47_12820</name>
</gene>
<evidence type="ECO:0000256" key="1">
    <source>
        <dbReference type="SAM" id="MobiDB-lite"/>
    </source>
</evidence>
<keyword evidence="2" id="KW-0472">Membrane</keyword>
<dbReference type="EMBL" id="JAQFWP010000020">
    <property type="protein sequence ID" value="MDA2805398.1"/>
    <property type="molecule type" value="Genomic_DNA"/>
</dbReference>
<evidence type="ECO:0000313" key="4">
    <source>
        <dbReference type="Proteomes" id="UP001165685"/>
    </source>
</evidence>
<reference evidence="3" key="1">
    <citation type="submission" date="2023-01" db="EMBL/GenBank/DDBJ databases">
        <title>Draft genome sequence of Nocardiopsis sp. LSu2-4 isolated from halophytes.</title>
        <authorList>
            <person name="Duangmal K."/>
            <person name="Chantavorakit T."/>
        </authorList>
    </citation>
    <scope>NUCLEOTIDE SEQUENCE</scope>
    <source>
        <strain evidence="3">LSu2-4</strain>
    </source>
</reference>
<keyword evidence="2" id="KW-1133">Transmembrane helix</keyword>
<proteinExistence type="predicted"/>
<feature type="transmembrane region" description="Helical" evidence="2">
    <location>
        <begin position="106"/>
        <end position="130"/>
    </location>
</feature>
<keyword evidence="4" id="KW-1185">Reference proteome</keyword>
<sequence>MTQYPQPPMGPDDPYGSPADQGYGAHQPYPGEGFPQSHGEIVPAGTGGWDALPQQASAEPILTSIGDISITRSEVITPSGRFPVQGAMWTVTDMSHVEEKLSTTGLVLTIGSIVLFIWFCGLGLLGLFFLTMKEKVTTGNIQVSVTSGRAQYATVIPARGPETMHQVTQQVNYVRSLSAM</sequence>
<keyword evidence="2" id="KW-0812">Transmembrane</keyword>
<dbReference type="Proteomes" id="UP001165685">
    <property type="component" value="Unassembled WGS sequence"/>
</dbReference>
<organism evidence="3 4">
    <name type="scientific">Nocardiopsis suaedae</name>
    <dbReference type="NCBI Taxonomy" id="3018444"/>
    <lineage>
        <taxon>Bacteria</taxon>
        <taxon>Bacillati</taxon>
        <taxon>Actinomycetota</taxon>
        <taxon>Actinomycetes</taxon>
        <taxon>Streptosporangiales</taxon>
        <taxon>Nocardiopsidaceae</taxon>
        <taxon>Nocardiopsis</taxon>
    </lineage>
</organism>
<comment type="caution">
    <text evidence="3">The sequence shown here is derived from an EMBL/GenBank/DDBJ whole genome shotgun (WGS) entry which is preliminary data.</text>
</comment>
<name>A0ABT4TL15_9ACTN</name>
<dbReference type="RefSeq" id="WP_270678052.1">
    <property type="nucleotide sequence ID" value="NZ_JAQFWP010000020.1"/>
</dbReference>
<evidence type="ECO:0000256" key="2">
    <source>
        <dbReference type="SAM" id="Phobius"/>
    </source>
</evidence>
<accession>A0ABT4TL15</accession>
<feature type="region of interest" description="Disordered" evidence="1">
    <location>
        <begin position="1"/>
        <end position="40"/>
    </location>
</feature>
<evidence type="ECO:0000313" key="3">
    <source>
        <dbReference type="EMBL" id="MDA2805398.1"/>
    </source>
</evidence>
<feature type="compositionally biased region" description="Pro residues" evidence="1">
    <location>
        <begin position="1"/>
        <end position="11"/>
    </location>
</feature>
<protein>
    <submittedName>
        <fullName evidence="3">Uncharacterized protein</fullName>
    </submittedName>
</protein>